<keyword evidence="2" id="KW-1185">Reference proteome</keyword>
<dbReference type="EMBL" id="QVFU01000005">
    <property type="protein sequence ID" value="RFS47031.1"/>
    <property type="molecule type" value="Genomic_DNA"/>
</dbReference>
<gene>
    <name evidence="1" type="ORF">D0Q02_07670</name>
</gene>
<comment type="caution">
    <text evidence="1">The sequence shown here is derived from an EMBL/GenBank/DDBJ whole genome shotgun (WGS) entry which is preliminary data.</text>
</comment>
<sequence>MAFEFAPYHDVGAGKRVMGEAQYEALVAGYSPDGIFGHPGDPNPLAIVGGQLVLRAGVSGVARGYWWSSGDTDTPITVGSNAGGTGVRRDHIVIRIDRDANPRTVAPVARQGGTNGLLPAPAQALGSTGQWELSLGSVALPAGGTIGAATLTRLGWYVGPDGQLLCTSSTRPPPSPGRVIYETNTGRQLLANGEQWRLVTDAEASAAVTLVAANWTAPLFNQLYRRNGSVDLTLTPQRVSGPLNPGTSSTLGTIPTGFRPVGDKEITGHVVSTGALVVCRIVGSTGVITLTPWRDRIESARYVNLQAASWPVRH</sequence>
<organism evidence="1 2">
    <name type="scientific">Micromonospora craniellae</name>
    <dbReference type="NCBI Taxonomy" id="2294034"/>
    <lineage>
        <taxon>Bacteria</taxon>
        <taxon>Bacillati</taxon>
        <taxon>Actinomycetota</taxon>
        <taxon>Actinomycetes</taxon>
        <taxon>Micromonosporales</taxon>
        <taxon>Micromonosporaceae</taxon>
        <taxon>Micromonospora</taxon>
    </lineage>
</organism>
<dbReference type="Proteomes" id="UP000262621">
    <property type="component" value="Unassembled WGS sequence"/>
</dbReference>
<evidence type="ECO:0000313" key="1">
    <source>
        <dbReference type="EMBL" id="RFS47031.1"/>
    </source>
</evidence>
<reference evidence="1 2" key="1">
    <citation type="submission" date="2018-08" db="EMBL/GenBank/DDBJ databases">
        <title>Verrucosispora craniellae sp. nov., isolated from a marine sponge in the South China Sea.</title>
        <authorList>
            <person name="Li L."/>
            <person name="Lin H.W."/>
        </authorList>
    </citation>
    <scope>NUCLEOTIDE SEQUENCE [LARGE SCALE GENOMIC DNA]</scope>
    <source>
        <strain evidence="1 2">LHW63014</strain>
    </source>
</reference>
<accession>A0A372G1V8</accession>
<proteinExistence type="predicted"/>
<evidence type="ECO:0000313" key="2">
    <source>
        <dbReference type="Proteomes" id="UP000262621"/>
    </source>
</evidence>
<protein>
    <submittedName>
        <fullName evidence="1">Uncharacterized protein</fullName>
    </submittedName>
</protein>
<name>A0A372G1V8_9ACTN</name>
<dbReference type="AlphaFoldDB" id="A0A372G1V8"/>